<dbReference type="Pfam" id="PF07583">
    <property type="entry name" value="PSCyt2"/>
    <property type="match status" value="1"/>
</dbReference>
<dbReference type="GO" id="GO:0009055">
    <property type="term" value="F:electron transfer activity"/>
    <property type="evidence" value="ECO:0007669"/>
    <property type="project" value="InterPro"/>
</dbReference>
<dbReference type="InterPro" id="IPR036909">
    <property type="entry name" value="Cyt_c-like_dom_sf"/>
</dbReference>
<evidence type="ECO:0000259" key="3">
    <source>
        <dbReference type="Pfam" id="PF07587"/>
    </source>
</evidence>
<name>A0A5B9P764_9BACT</name>
<sequence length="986" mass="110936">MSDIQDRVALLGQRAGDGCEEALRELDQLICSDPRAKKAWLELAWLSAQLPLTATLCGHVVAKQNQSPRSSTTSLTRWLAIAATLLMATGIAYVVFFSSRNSESELAQGQSPGPDLVEKANDVFDANTLEESAETEVILASPAQPEFNNLAHPANRGGLKGGVVVNDDPLPEVISFNFHVRPILSENCYYCHGPDPNHREADLRLDTSEGAESVVEVGHPQDSELISRILDEDPGSQMPPPESGRVISERQKRILAAWIEQGAKYESHWAFTKVQRPELPSVKDDRWPRNEIDQFVLAKLESKDIDPSKRAEPEVLVRRMYLDLIGLPPTPEQSQEFCESFQNDSDAAIDSLADKLLASEHYGERMALPWLDAARYSDSNGFQQDGDRAQWPWRDWVVDAYNDNMPFDQFTIEQLAGDLLPEPTRKQLIATAFNRNHMLNGEGGAIVEEQRNNYVFDRVDTTATTWLGLTMACAQCHDHKYDPITHEDYYQFFAYFNNVDENGGVNVRNGRLQVGTPFIDNPTEEQTRQLETIEAEIAPVNQSLSDADAEITKALRAWEDKNRDDPPSMNRNVFNALKKTPEERNRGEEKLLKDWYLLNAAKDQWKQLKQKQNALYSKKSGVKSTVVTVMIMRDRKKPRKTTIFDRGAYDAPTEEVAANVPHFLPPLPEGADANRLSLAKWLVDRDNPLTSRVAVNRYWQTFFGIGIVKTSEDFGVQSELPSHPDLLDWLAVEFMESGWDVKHMHRLIVTSETYLQSSRFRADLHDVDPENRLLARSPRFRLPTTLIRDAALSTSGLLHKQIGGPPVYPWQPDGLWREFSLEKFAYKPSTGDSLHRRSLYTFWRRTVAPPNMFDSANRQACTVKLSRTNTPLQALVLLNDPVFVEAFCGLASMVLSQSPGSDEQIVRLAFEHATGRKPNQAELGSLLSALEDSREFYAEHVDDAAAYVSIGEAVAVPEDDQAKVTLASLASVVQIIMNTDEFMTRE</sequence>
<evidence type="ECO:0000256" key="1">
    <source>
        <dbReference type="SAM" id="Phobius"/>
    </source>
</evidence>
<evidence type="ECO:0000259" key="4">
    <source>
        <dbReference type="Pfam" id="PF07635"/>
    </source>
</evidence>
<dbReference type="SUPFAM" id="SSF46626">
    <property type="entry name" value="Cytochrome c"/>
    <property type="match status" value="1"/>
</dbReference>
<evidence type="ECO:0000259" key="2">
    <source>
        <dbReference type="Pfam" id="PF07583"/>
    </source>
</evidence>
<dbReference type="InterPro" id="IPR022655">
    <property type="entry name" value="DUF1553"/>
</dbReference>
<protein>
    <submittedName>
        <fullName evidence="5">Planctomycete cytochrome C</fullName>
    </submittedName>
</protein>
<dbReference type="Pfam" id="PF07635">
    <property type="entry name" value="PSCyt1"/>
    <property type="match status" value="1"/>
</dbReference>
<dbReference type="GO" id="GO:0020037">
    <property type="term" value="F:heme binding"/>
    <property type="evidence" value="ECO:0007669"/>
    <property type="project" value="InterPro"/>
</dbReference>
<dbReference type="PANTHER" id="PTHR35889:SF3">
    <property type="entry name" value="F-BOX DOMAIN-CONTAINING PROTEIN"/>
    <property type="match status" value="1"/>
</dbReference>
<evidence type="ECO:0000313" key="5">
    <source>
        <dbReference type="EMBL" id="QEG22154.1"/>
    </source>
</evidence>
<evidence type="ECO:0000313" key="6">
    <source>
        <dbReference type="Proteomes" id="UP000322214"/>
    </source>
</evidence>
<dbReference type="InterPro" id="IPR011444">
    <property type="entry name" value="DUF1549"/>
</dbReference>
<dbReference type="STRING" id="980251.GCA_001642875_03502"/>
<accession>A0A5B9P764</accession>
<dbReference type="PANTHER" id="PTHR35889">
    <property type="entry name" value="CYCLOINULO-OLIGOSACCHARIDE FRUCTANOTRANSFERASE-RELATED"/>
    <property type="match status" value="1"/>
</dbReference>
<feature type="domain" description="DUF1549" evidence="2">
    <location>
        <begin position="291"/>
        <end position="500"/>
    </location>
</feature>
<dbReference type="Proteomes" id="UP000322214">
    <property type="component" value="Chromosome"/>
</dbReference>
<keyword evidence="1" id="KW-0812">Transmembrane</keyword>
<proteinExistence type="predicted"/>
<feature type="domain" description="Cytochrome C Planctomycete-type" evidence="4">
    <location>
        <begin position="188"/>
        <end position="242"/>
    </location>
</feature>
<gene>
    <name evidence="5" type="ORF">MFFC18_20150</name>
</gene>
<feature type="transmembrane region" description="Helical" evidence="1">
    <location>
        <begin position="74"/>
        <end position="96"/>
    </location>
</feature>
<organism evidence="5 6">
    <name type="scientific">Mariniblastus fucicola</name>
    <dbReference type="NCBI Taxonomy" id="980251"/>
    <lineage>
        <taxon>Bacteria</taxon>
        <taxon>Pseudomonadati</taxon>
        <taxon>Planctomycetota</taxon>
        <taxon>Planctomycetia</taxon>
        <taxon>Pirellulales</taxon>
        <taxon>Pirellulaceae</taxon>
        <taxon>Mariniblastus</taxon>
    </lineage>
</organism>
<dbReference type="KEGG" id="mff:MFFC18_20150"/>
<dbReference type="EMBL" id="CP042912">
    <property type="protein sequence ID" value="QEG22154.1"/>
    <property type="molecule type" value="Genomic_DNA"/>
</dbReference>
<keyword evidence="1" id="KW-0472">Membrane</keyword>
<dbReference type="Pfam" id="PF07587">
    <property type="entry name" value="PSD1"/>
    <property type="match status" value="1"/>
</dbReference>
<feature type="domain" description="DUF1553" evidence="3">
    <location>
        <begin position="674"/>
        <end position="928"/>
    </location>
</feature>
<keyword evidence="1" id="KW-1133">Transmembrane helix</keyword>
<dbReference type="RefSeq" id="WP_238381160.1">
    <property type="nucleotide sequence ID" value="NZ_CP042912.1"/>
</dbReference>
<keyword evidence="6" id="KW-1185">Reference proteome</keyword>
<reference evidence="5 6" key="1">
    <citation type="submission" date="2019-08" db="EMBL/GenBank/DDBJ databases">
        <title>Deep-cultivation of Planctomycetes and their phenomic and genomic characterization uncovers novel biology.</title>
        <authorList>
            <person name="Wiegand S."/>
            <person name="Jogler M."/>
            <person name="Boedeker C."/>
            <person name="Pinto D."/>
            <person name="Vollmers J."/>
            <person name="Rivas-Marin E."/>
            <person name="Kohn T."/>
            <person name="Peeters S.H."/>
            <person name="Heuer A."/>
            <person name="Rast P."/>
            <person name="Oberbeckmann S."/>
            <person name="Bunk B."/>
            <person name="Jeske O."/>
            <person name="Meyerdierks A."/>
            <person name="Storesund J.E."/>
            <person name="Kallscheuer N."/>
            <person name="Luecker S."/>
            <person name="Lage O.M."/>
            <person name="Pohl T."/>
            <person name="Merkel B.J."/>
            <person name="Hornburger P."/>
            <person name="Mueller R.-W."/>
            <person name="Bruemmer F."/>
            <person name="Labrenz M."/>
            <person name="Spormann A.M."/>
            <person name="Op den Camp H."/>
            <person name="Overmann J."/>
            <person name="Amann R."/>
            <person name="Jetten M.S.M."/>
            <person name="Mascher T."/>
            <person name="Medema M.H."/>
            <person name="Devos D.P."/>
            <person name="Kaster A.-K."/>
            <person name="Ovreas L."/>
            <person name="Rohde M."/>
            <person name="Galperin M.Y."/>
            <person name="Jogler C."/>
        </authorList>
    </citation>
    <scope>NUCLEOTIDE SEQUENCE [LARGE SCALE GENOMIC DNA]</scope>
    <source>
        <strain evidence="5 6">FC18</strain>
    </source>
</reference>
<dbReference type="AlphaFoldDB" id="A0A5B9P764"/>
<dbReference type="InterPro" id="IPR011429">
    <property type="entry name" value="Cyt_c_Planctomycete-type"/>
</dbReference>